<dbReference type="PANTHER" id="PTHR12461">
    <property type="entry name" value="HYPOXIA-INDUCIBLE FACTOR 1 ALPHA INHIBITOR-RELATED"/>
    <property type="match status" value="1"/>
</dbReference>
<accession>A0A6A7C9X9</accession>
<reference evidence="3" key="1">
    <citation type="journal article" date="2020" name="Stud. Mycol.">
        <title>101 Dothideomycetes genomes: a test case for predicting lifestyles and emergence of pathogens.</title>
        <authorList>
            <person name="Haridas S."/>
            <person name="Albert R."/>
            <person name="Binder M."/>
            <person name="Bloem J."/>
            <person name="Labutti K."/>
            <person name="Salamov A."/>
            <person name="Andreopoulos B."/>
            <person name="Baker S."/>
            <person name="Barry K."/>
            <person name="Bills G."/>
            <person name="Bluhm B."/>
            <person name="Cannon C."/>
            <person name="Castanera R."/>
            <person name="Culley D."/>
            <person name="Daum C."/>
            <person name="Ezra D."/>
            <person name="Gonzalez J."/>
            <person name="Henrissat B."/>
            <person name="Kuo A."/>
            <person name="Liang C."/>
            <person name="Lipzen A."/>
            <person name="Lutzoni F."/>
            <person name="Magnuson J."/>
            <person name="Mondo S."/>
            <person name="Nolan M."/>
            <person name="Ohm R."/>
            <person name="Pangilinan J."/>
            <person name="Park H.-J."/>
            <person name="Ramirez L."/>
            <person name="Alfaro M."/>
            <person name="Sun H."/>
            <person name="Tritt A."/>
            <person name="Yoshinaga Y."/>
            <person name="Zwiers L.-H."/>
            <person name="Turgeon B."/>
            <person name="Goodwin S."/>
            <person name="Spatafora J."/>
            <person name="Crous P."/>
            <person name="Grigoriev I."/>
        </authorList>
    </citation>
    <scope>NUCLEOTIDE SEQUENCE</scope>
    <source>
        <strain evidence="3">CBS 480.64</strain>
    </source>
</reference>
<evidence type="ECO:0000313" key="3">
    <source>
        <dbReference type="EMBL" id="KAF2864331.1"/>
    </source>
</evidence>
<dbReference type="InterPro" id="IPR041667">
    <property type="entry name" value="Cupin_8"/>
</dbReference>
<keyword evidence="4" id="KW-1185">Reference proteome</keyword>
<dbReference type="AlphaFoldDB" id="A0A6A7C9X9"/>
<feature type="compositionally biased region" description="Polar residues" evidence="1">
    <location>
        <begin position="269"/>
        <end position="291"/>
    </location>
</feature>
<proteinExistence type="predicted"/>
<name>A0A6A7C9X9_9PEZI</name>
<dbReference type="SMART" id="SM00558">
    <property type="entry name" value="JmjC"/>
    <property type="match status" value="1"/>
</dbReference>
<dbReference type="InterPro" id="IPR003347">
    <property type="entry name" value="JmjC_dom"/>
</dbReference>
<dbReference type="PROSITE" id="PS51184">
    <property type="entry name" value="JMJC"/>
    <property type="match status" value="1"/>
</dbReference>
<evidence type="ECO:0000313" key="4">
    <source>
        <dbReference type="Proteomes" id="UP000799421"/>
    </source>
</evidence>
<evidence type="ECO:0000256" key="1">
    <source>
        <dbReference type="SAM" id="MobiDB-lite"/>
    </source>
</evidence>
<sequence>MEILATTIHQTLDTPIPNDPIHLCGIAVQSDPDEALSLAQKEIIIPPHPIQWRRLFEDASLRKILHLCTQNSPPNKHLINTIISILDTALLTSGAPFRRDLIFTLITELEPFLPPQKTILPATFPSLAPPTGSLNFDIPIPHLNPPTLETFQARALTPLIIPGGVAHWPAISKWTSTNYWMNATLGGRRLVPVEIGRSYTDPDWIVKTMPFRDFLERLIKGERVYLAQHDLVNQIEELRGDVLLPDWSSDAPQPEGSDAGSDTSPPPSDNIQTNTWLGPSGTQTPPHRDPSNNVFCQVMGYKYLRLFPPGDEHRLAPLREKDPATGAEMGNTSSLDVDFFAFGRTSEGGVDVRGLEGILGPGDCVFIPKGWWHYVEALTTSGSVSFWW</sequence>
<dbReference type="PANTHER" id="PTHR12461:SF101">
    <property type="entry name" value="TRNA WYBUTOSINE-SYNTHESIZING PROTEIN 4"/>
    <property type="match status" value="1"/>
</dbReference>
<dbReference type="OrthoDB" id="47172at2759"/>
<dbReference type="SUPFAM" id="SSF51197">
    <property type="entry name" value="Clavaminate synthase-like"/>
    <property type="match status" value="1"/>
</dbReference>
<gene>
    <name evidence="3" type="ORF">K470DRAFT_208916</name>
</gene>
<dbReference type="Pfam" id="PF13621">
    <property type="entry name" value="Cupin_8"/>
    <property type="match status" value="1"/>
</dbReference>
<protein>
    <submittedName>
        <fullName evidence="3">Clavaminate synthase-like protein</fullName>
    </submittedName>
</protein>
<feature type="region of interest" description="Disordered" evidence="1">
    <location>
        <begin position="244"/>
        <end position="291"/>
    </location>
</feature>
<organism evidence="3 4">
    <name type="scientific">Piedraia hortae CBS 480.64</name>
    <dbReference type="NCBI Taxonomy" id="1314780"/>
    <lineage>
        <taxon>Eukaryota</taxon>
        <taxon>Fungi</taxon>
        <taxon>Dikarya</taxon>
        <taxon>Ascomycota</taxon>
        <taxon>Pezizomycotina</taxon>
        <taxon>Dothideomycetes</taxon>
        <taxon>Dothideomycetidae</taxon>
        <taxon>Capnodiales</taxon>
        <taxon>Piedraiaceae</taxon>
        <taxon>Piedraia</taxon>
    </lineage>
</organism>
<feature type="domain" description="JmjC" evidence="2">
    <location>
        <begin position="233"/>
        <end position="388"/>
    </location>
</feature>
<dbReference type="Proteomes" id="UP000799421">
    <property type="component" value="Unassembled WGS sequence"/>
</dbReference>
<evidence type="ECO:0000259" key="2">
    <source>
        <dbReference type="PROSITE" id="PS51184"/>
    </source>
</evidence>
<dbReference type="Gene3D" id="2.60.120.650">
    <property type="entry name" value="Cupin"/>
    <property type="match status" value="1"/>
</dbReference>
<dbReference type="EMBL" id="MU005957">
    <property type="protein sequence ID" value="KAF2864331.1"/>
    <property type="molecule type" value="Genomic_DNA"/>
</dbReference>